<keyword evidence="2 5" id="KW-0812">Transmembrane</keyword>
<evidence type="ECO:0000313" key="7">
    <source>
        <dbReference type="EMBL" id="BBY51352.1"/>
    </source>
</evidence>
<feature type="transmembrane region" description="Helical" evidence="5">
    <location>
        <begin position="206"/>
        <end position="225"/>
    </location>
</feature>
<reference evidence="7 8" key="1">
    <citation type="journal article" date="2019" name="Emerg. Microbes Infect.">
        <title>Comprehensive subspecies identification of 175 nontuberculous mycobacteria species based on 7547 genomic profiles.</title>
        <authorList>
            <person name="Matsumoto Y."/>
            <person name="Kinjo T."/>
            <person name="Motooka D."/>
            <person name="Nabeya D."/>
            <person name="Jung N."/>
            <person name="Uechi K."/>
            <person name="Horii T."/>
            <person name="Iida T."/>
            <person name="Fujita J."/>
            <person name="Nakamura S."/>
        </authorList>
    </citation>
    <scope>NUCLEOTIDE SEQUENCE [LARGE SCALE GENOMIC DNA]</scope>
    <source>
        <strain evidence="7 8">JCM 18538</strain>
    </source>
</reference>
<proteinExistence type="predicted"/>
<keyword evidence="4 5" id="KW-0472">Membrane</keyword>
<evidence type="ECO:0000259" key="6">
    <source>
        <dbReference type="Pfam" id="PF04932"/>
    </source>
</evidence>
<feature type="transmembrane region" description="Helical" evidence="5">
    <location>
        <begin position="27"/>
        <end position="49"/>
    </location>
</feature>
<dbReference type="GO" id="GO:0016020">
    <property type="term" value="C:membrane"/>
    <property type="evidence" value="ECO:0007669"/>
    <property type="project" value="UniProtKB-SubCell"/>
</dbReference>
<sequence>MTVTDREDPAVGAVSADPAPADPPPPWMLRLLCFVIPALPVYVVLPGALKGNGTPVRIITLIMFGLLILGFLTHRRAGGSRTLSPGIVILLTYLAMWLIVSGMGMTAHDDFTTASNRTRSLLALVGHVAAGLYVLASVRSARQRDVLLGWLAAGLTFACLVGLLQSVSSVDLRYFFQPPGFILNTEDLALSERMGVTRVRSTSQHAIEFSVLAAVTIPLTIYFARHATLRRVRWLSGAACVIAALALPASVSRSGIISLLAALAIYVFAFKLRPIAVSSVVIAAAITGYVAAFPQVADALWRTFTGSAEDESVSGRLEDYAKVSETLSEHPIFGLGLGGAPPTVFGYLDNEWLQAVVQGGVIGLLAMTAVMIGALFGMSASMRGVTSPRQREQTYVLAAMTVGIISSSFTFDLFSFEQAALVFFLLFGLLWSGFDVAAPERRRGRHLLDRLVSSRSQFVLGRAARHRTHSATAR</sequence>
<evidence type="ECO:0000256" key="1">
    <source>
        <dbReference type="ARBA" id="ARBA00004141"/>
    </source>
</evidence>
<gene>
    <name evidence="7" type="ORF">MARA_48200</name>
</gene>
<name>A0A7I7S386_9MYCO</name>
<dbReference type="KEGG" id="marz:MARA_48200"/>
<dbReference type="InterPro" id="IPR051533">
    <property type="entry name" value="WaaL-like"/>
</dbReference>
<dbReference type="PANTHER" id="PTHR37422">
    <property type="entry name" value="TEICHURONIC ACID BIOSYNTHESIS PROTEIN TUAE"/>
    <property type="match status" value="1"/>
</dbReference>
<protein>
    <submittedName>
        <fullName evidence="7">O-antigen polymerase</fullName>
    </submittedName>
</protein>
<feature type="transmembrane region" description="Helical" evidence="5">
    <location>
        <begin position="55"/>
        <end position="74"/>
    </location>
</feature>
<dbReference type="PANTHER" id="PTHR37422:SF13">
    <property type="entry name" value="LIPOPOLYSACCHARIDE BIOSYNTHESIS PROTEIN PA4999-RELATED"/>
    <property type="match status" value="1"/>
</dbReference>
<geneLocation type="plasmid" evidence="8">
    <name>pjcm18538 dna</name>
</geneLocation>
<organism evidence="7 8">
    <name type="scientific">Mycolicibacterium arabiense</name>
    <dbReference type="NCBI Taxonomy" id="1286181"/>
    <lineage>
        <taxon>Bacteria</taxon>
        <taxon>Bacillati</taxon>
        <taxon>Actinomycetota</taxon>
        <taxon>Actinomycetes</taxon>
        <taxon>Mycobacteriales</taxon>
        <taxon>Mycobacteriaceae</taxon>
        <taxon>Mycolicibacterium</taxon>
    </lineage>
</organism>
<feature type="transmembrane region" description="Helical" evidence="5">
    <location>
        <begin position="232"/>
        <end position="249"/>
    </location>
</feature>
<feature type="transmembrane region" description="Helical" evidence="5">
    <location>
        <begin position="420"/>
        <end position="438"/>
    </location>
</feature>
<dbReference type="AlphaFoldDB" id="A0A7I7S386"/>
<evidence type="ECO:0000256" key="5">
    <source>
        <dbReference type="SAM" id="Phobius"/>
    </source>
</evidence>
<dbReference type="RefSeq" id="WP_235887277.1">
    <property type="nucleotide sequence ID" value="NZ_AP022593.1"/>
</dbReference>
<evidence type="ECO:0000256" key="3">
    <source>
        <dbReference type="ARBA" id="ARBA00022989"/>
    </source>
</evidence>
<accession>A0A7I7S386</accession>
<evidence type="ECO:0000313" key="8">
    <source>
        <dbReference type="Proteomes" id="UP000467428"/>
    </source>
</evidence>
<feature type="transmembrane region" description="Helical" evidence="5">
    <location>
        <begin position="86"/>
        <end position="107"/>
    </location>
</feature>
<feature type="transmembrane region" description="Helical" evidence="5">
    <location>
        <begin position="148"/>
        <end position="167"/>
    </location>
</feature>
<dbReference type="EMBL" id="AP022593">
    <property type="protein sequence ID" value="BBY51352.1"/>
    <property type="molecule type" value="Genomic_DNA"/>
</dbReference>
<dbReference type="Pfam" id="PF04932">
    <property type="entry name" value="Wzy_C"/>
    <property type="match status" value="1"/>
</dbReference>
<feature type="transmembrane region" description="Helical" evidence="5">
    <location>
        <begin position="395"/>
        <end position="414"/>
    </location>
</feature>
<evidence type="ECO:0000256" key="4">
    <source>
        <dbReference type="ARBA" id="ARBA00023136"/>
    </source>
</evidence>
<feature type="transmembrane region" description="Helical" evidence="5">
    <location>
        <begin position="279"/>
        <end position="297"/>
    </location>
</feature>
<evidence type="ECO:0000256" key="2">
    <source>
        <dbReference type="ARBA" id="ARBA00022692"/>
    </source>
</evidence>
<feature type="transmembrane region" description="Helical" evidence="5">
    <location>
        <begin position="119"/>
        <end position="136"/>
    </location>
</feature>
<dbReference type="InterPro" id="IPR007016">
    <property type="entry name" value="O-antigen_ligase-rel_domated"/>
</dbReference>
<comment type="subcellular location">
    <subcellularLocation>
        <location evidence="1">Membrane</location>
        <topology evidence="1">Multi-pass membrane protein</topology>
    </subcellularLocation>
</comment>
<feature type="transmembrane region" description="Helical" evidence="5">
    <location>
        <begin position="352"/>
        <end position="375"/>
    </location>
</feature>
<feature type="transmembrane region" description="Helical" evidence="5">
    <location>
        <begin position="255"/>
        <end position="272"/>
    </location>
</feature>
<dbReference type="Proteomes" id="UP000467428">
    <property type="component" value="Chromosome"/>
</dbReference>
<keyword evidence="3 5" id="KW-1133">Transmembrane helix</keyword>
<feature type="domain" description="O-antigen ligase-related" evidence="6">
    <location>
        <begin position="238"/>
        <end position="366"/>
    </location>
</feature>
<keyword evidence="8" id="KW-1185">Reference proteome</keyword>